<proteinExistence type="inferred from homology"/>
<comment type="similarity">
    <text evidence="1">Belongs to the UPF0039 (ElaA) family.</text>
</comment>
<dbReference type="CDD" id="cd04301">
    <property type="entry name" value="NAT_SF"/>
    <property type="match status" value="1"/>
</dbReference>
<dbReference type="AlphaFoldDB" id="A0A2T3KQH3"/>
<dbReference type="InterPro" id="IPR000182">
    <property type="entry name" value="GNAT_dom"/>
</dbReference>
<name>A0A2T3KQH3_PHOLD</name>
<dbReference type="PROSITE" id="PS51186">
    <property type="entry name" value="GNAT"/>
    <property type="match status" value="1"/>
</dbReference>
<dbReference type="Pfam" id="PF13673">
    <property type="entry name" value="Acetyltransf_10"/>
    <property type="match status" value="1"/>
</dbReference>
<evidence type="ECO:0000313" key="4">
    <source>
        <dbReference type="EMBL" id="PSV07661.1"/>
    </source>
</evidence>
<gene>
    <name evidence="4" type="ORF">C0W93_19310</name>
</gene>
<sequence length="154" mass="17570">MLTWQCLSFAQLTTHQLYDALKLRSDIFVVEQTCVYPDLDDNDRADDVYHLLGYQNSKLIAYLRLLRPGLTYDNVSIGRVVTAQEARGNGIGHELIKQGLANAARLWPNATIEIGAQEHLIHFYRQHGFEQTSDMYLEDGIPHVDMILTQGQPR</sequence>
<reference evidence="4 5" key="1">
    <citation type="submission" date="2018-03" db="EMBL/GenBank/DDBJ databases">
        <title>Whole genome sequencing of Histamine producing bacteria.</title>
        <authorList>
            <person name="Butler K."/>
        </authorList>
    </citation>
    <scope>NUCLEOTIDE SEQUENCE [LARGE SCALE GENOMIC DNA]</scope>
    <source>
        <strain evidence="4 5">Res.4.1</strain>
    </source>
</reference>
<evidence type="ECO:0000256" key="1">
    <source>
        <dbReference type="ARBA" id="ARBA00009623"/>
    </source>
</evidence>
<dbReference type="RefSeq" id="WP_107186066.1">
    <property type="nucleotide sequence ID" value="NZ_JAWQGC010000016.1"/>
</dbReference>
<dbReference type="FunFam" id="3.40.630.30:FF:000035">
    <property type="entry name" value="GNAT family N-acetyltransferase"/>
    <property type="match status" value="1"/>
</dbReference>
<protein>
    <recommendedName>
        <fullName evidence="2">Protein ElaA</fullName>
    </recommendedName>
</protein>
<dbReference type="EMBL" id="PYNS01000031">
    <property type="protein sequence ID" value="PSV07661.1"/>
    <property type="molecule type" value="Genomic_DNA"/>
</dbReference>
<comment type="caution">
    <text evidence="4">The sequence shown here is derived from an EMBL/GenBank/DDBJ whole genome shotgun (WGS) entry which is preliminary data.</text>
</comment>
<evidence type="ECO:0000256" key="2">
    <source>
        <dbReference type="ARBA" id="ARBA00072224"/>
    </source>
</evidence>
<dbReference type="SUPFAM" id="SSF55729">
    <property type="entry name" value="Acyl-CoA N-acyltransferases (Nat)"/>
    <property type="match status" value="1"/>
</dbReference>
<dbReference type="GO" id="GO:0016747">
    <property type="term" value="F:acyltransferase activity, transferring groups other than amino-acyl groups"/>
    <property type="evidence" value="ECO:0007669"/>
    <property type="project" value="InterPro"/>
</dbReference>
<dbReference type="Gene3D" id="3.40.630.30">
    <property type="match status" value="1"/>
</dbReference>
<dbReference type="InterPro" id="IPR016181">
    <property type="entry name" value="Acyl_CoA_acyltransferase"/>
</dbReference>
<feature type="domain" description="N-acetyltransferase" evidence="3">
    <location>
        <begin position="7"/>
        <end position="151"/>
    </location>
</feature>
<organism evidence="4 5">
    <name type="scientific">Photobacterium leiognathi subsp. mandapamensis</name>
    <name type="common">Photobacterium mandapamensis</name>
    <dbReference type="NCBI Taxonomy" id="48408"/>
    <lineage>
        <taxon>Bacteria</taxon>
        <taxon>Pseudomonadati</taxon>
        <taxon>Pseudomonadota</taxon>
        <taxon>Gammaproteobacteria</taxon>
        <taxon>Vibrionales</taxon>
        <taxon>Vibrionaceae</taxon>
        <taxon>Photobacterium</taxon>
    </lineage>
</organism>
<evidence type="ECO:0000313" key="5">
    <source>
        <dbReference type="Proteomes" id="UP000240530"/>
    </source>
</evidence>
<accession>A0A2T3KQH3</accession>
<dbReference type="Proteomes" id="UP000240530">
    <property type="component" value="Unassembled WGS sequence"/>
</dbReference>
<evidence type="ECO:0000259" key="3">
    <source>
        <dbReference type="PROSITE" id="PS51186"/>
    </source>
</evidence>
<keyword evidence="4" id="KW-0808">Transferase</keyword>